<evidence type="ECO:0008006" key="4">
    <source>
        <dbReference type="Google" id="ProtNLM"/>
    </source>
</evidence>
<feature type="transmembrane region" description="Helical" evidence="1">
    <location>
        <begin position="82"/>
        <end position="100"/>
    </location>
</feature>
<dbReference type="RefSeq" id="WP_251838273.1">
    <property type="nucleotide sequence ID" value="NZ_JACSPO010000001.1"/>
</dbReference>
<protein>
    <recommendedName>
        <fullName evidence="4">Integral membrane protein</fullName>
    </recommendedName>
</protein>
<dbReference type="Proteomes" id="UP000661894">
    <property type="component" value="Unassembled WGS sequence"/>
</dbReference>
<proteinExistence type="predicted"/>
<feature type="transmembrane region" description="Helical" evidence="1">
    <location>
        <begin position="53"/>
        <end position="73"/>
    </location>
</feature>
<reference evidence="2 3" key="1">
    <citation type="submission" date="2020-08" db="EMBL/GenBank/DDBJ databases">
        <title>A Genomic Blueprint of the Chicken Gut Microbiome.</title>
        <authorList>
            <person name="Gilroy R."/>
            <person name="Ravi A."/>
            <person name="Getino M."/>
            <person name="Pursley I."/>
            <person name="Horton D.L."/>
            <person name="Alikhan N.-F."/>
            <person name="Baker D."/>
            <person name="Gharbi K."/>
            <person name="Hall N."/>
            <person name="Watson M."/>
            <person name="Adriaenssens E.M."/>
            <person name="Foster-Nyarko E."/>
            <person name="Jarju S."/>
            <person name="Secka A."/>
            <person name="Antonio M."/>
            <person name="Oren A."/>
            <person name="Chaudhuri R."/>
            <person name="La Ragione R.M."/>
            <person name="Hildebrand F."/>
            <person name="Pallen M.J."/>
        </authorList>
    </citation>
    <scope>NUCLEOTIDE SEQUENCE [LARGE SCALE GENOMIC DNA]</scope>
    <source>
        <strain evidence="2 3">Sa1BUA1</strain>
    </source>
</reference>
<accession>A0ABR8YYH9</accession>
<keyword evidence="3" id="KW-1185">Reference proteome</keyword>
<organism evidence="2 3">
    <name type="scientific">Oceanitalea stevensii</name>
    <dbReference type="NCBI Taxonomy" id="2763072"/>
    <lineage>
        <taxon>Bacteria</taxon>
        <taxon>Bacillati</taxon>
        <taxon>Actinomycetota</taxon>
        <taxon>Actinomycetes</taxon>
        <taxon>Micrococcales</taxon>
        <taxon>Bogoriellaceae</taxon>
        <taxon>Georgenia</taxon>
    </lineage>
</organism>
<comment type="caution">
    <text evidence="2">The sequence shown here is derived from an EMBL/GenBank/DDBJ whole genome shotgun (WGS) entry which is preliminary data.</text>
</comment>
<keyword evidence="1" id="KW-0812">Transmembrane</keyword>
<feature type="transmembrane region" description="Helical" evidence="1">
    <location>
        <begin position="21"/>
        <end position="41"/>
    </location>
</feature>
<keyword evidence="1" id="KW-1133">Transmembrane helix</keyword>
<evidence type="ECO:0000256" key="1">
    <source>
        <dbReference type="SAM" id="Phobius"/>
    </source>
</evidence>
<evidence type="ECO:0000313" key="3">
    <source>
        <dbReference type="Proteomes" id="UP000661894"/>
    </source>
</evidence>
<keyword evidence="1" id="KW-0472">Membrane</keyword>
<sequence length="151" mass="15950">MSKQPVHTAPATDDRPPARGAGLLVVAVYVVFALAASARAGVQLVRDAAEAPLAYGLSAFAAVVYVLAAAALAHNGRRMRRLAWTAVTIELVGVVTVGILSVSQPGLFPRDTVWSHFGSGYGYVPLVLPVLGLFWLWRSSPGRVARASESR</sequence>
<dbReference type="EMBL" id="JACSPO010000001">
    <property type="protein sequence ID" value="MBD8061132.1"/>
    <property type="molecule type" value="Genomic_DNA"/>
</dbReference>
<evidence type="ECO:0000313" key="2">
    <source>
        <dbReference type="EMBL" id="MBD8061132.1"/>
    </source>
</evidence>
<gene>
    <name evidence="2" type="ORF">H9624_02185</name>
</gene>
<name>A0ABR8YYH9_9MICO</name>
<feature type="transmembrane region" description="Helical" evidence="1">
    <location>
        <begin position="120"/>
        <end position="137"/>
    </location>
</feature>